<protein>
    <submittedName>
        <fullName evidence="1">Uncharacterized protein</fullName>
    </submittedName>
</protein>
<reference evidence="1 2" key="1">
    <citation type="submission" date="2019-07" db="EMBL/GenBank/DDBJ databases">
        <title>Whole genome shotgun sequence of Acetobacter nitrogenifigens NBRC 105050.</title>
        <authorList>
            <person name="Hosoyama A."/>
            <person name="Uohara A."/>
            <person name="Ohji S."/>
            <person name="Ichikawa N."/>
        </authorList>
    </citation>
    <scope>NUCLEOTIDE SEQUENCE [LARGE SCALE GENOMIC DNA]</scope>
    <source>
        <strain evidence="1 2">NBRC 105050</strain>
    </source>
</reference>
<dbReference type="AlphaFoldDB" id="A0A511X9S5"/>
<dbReference type="Proteomes" id="UP000321635">
    <property type="component" value="Unassembled WGS sequence"/>
</dbReference>
<accession>A0A511X9S5</accession>
<dbReference type="EMBL" id="BJYF01000007">
    <property type="protein sequence ID" value="GEN59699.1"/>
    <property type="molecule type" value="Genomic_DNA"/>
</dbReference>
<sequence length="254" mass="27577">MSNYVLSAAGAFRYPVAGAQNNQENLQPDAPRSFWLSSYESKETSGKSKGDNVVIISTQSRGSPNSESRVSAYWIPQGGSCLIPTNPGEGTLAFTPDFSGCSIVVDQIDDDQYRFYHVQGGSARGSAGSYFDEEYLADGIDHGFGFAGCMRFDDYGIEGRPRAFAVMKYQDGRWWIYFQRQAGQGGIGWAGNEPSIAGVQKVLGGGRIPVADLLRQRADMRGIEGDSRLNRPMPETNVAGYENFPPVGGVEQIA</sequence>
<name>A0A511X9S5_9PROT</name>
<keyword evidence="2" id="KW-1185">Reference proteome</keyword>
<comment type="caution">
    <text evidence="1">The sequence shown here is derived from an EMBL/GenBank/DDBJ whole genome shotgun (WGS) entry which is preliminary data.</text>
</comment>
<gene>
    <name evidence="1" type="ORF">ANI02nite_15830</name>
</gene>
<organism evidence="1 2">
    <name type="scientific">Acetobacter nitrogenifigens DSM 23921 = NBRC 105050</name>
    <dbReference type="NCBI Taxonomy" id="1120919"/>
    <lineage>
        <taxon>Bacteria</taxon>
        <taxon>Pseudomonadati</taxon>
        <taxon>Pseudomonadota</taxon>
        <taxon>Alphaproteobacteria</taxon>
        <taxon>Acetobacterales</taxon>
        <taxon>Acetobacteraceae</taxon>
        <taxon>Acetobacter</taxon>
    </lineage>
</organism>
<evidence type="ECO:0000313" key="2">
    <source>
        <dbReference type="Proteomes" id="UP000321635"/>
    </source>
</evidence>
<proteinExistence type="predicted"/>
<evidence type="ECO:0000313" key="1">
    <source>
        <dbReference type="EMBL" id="GEN59699.1"/>
    </source>
</evidence>